<protein>
    <recommendedName>
        <fullName evidence="3">PKD-like family protein</fullName>
    </recommendedName>
</protein>
<evidence type="ECO:0000313" key="2">
    <source>
        <dbReference type="Proteomes" id="UP000679691"/>
    </source>
</evidence>
<comment type="caution">
    <text evidence="1">The sequence shown here is derived from an EMBL/GenBank/DDBJ whole genome shotgun (WGS) entry which is preliminary data.</text>
</comment>
<dbReference type="InterPro" id="IPR032183">
    <property type="entry name" value="PKD-like"/>
</dbReference>
<accession>A0A8T4H763</accession>
<proteinExistence type="predicted"/>
<dbReference type="PROSITE" id="PS51257">
    <property type="entry name" value="PROKAR_LIPOPROTEIN"/>
    <property type="match status" value="1"/>
</dbReference>
<organism evidence="1 2">
    <name type="scientific">Rhinopithecimicrobium faecis</name>
    <dbReference type="NCBI Taxonomy" id="2820698"/>
    <lineage>
        <taxon>Bacteria</taxon>
        <taxon>Pseudomonadati</taxon>
        <taxon>Bacteroidota</taxon>
        <taxon>Sphingobacteriia</taxon>
        <taxon>Sphingobacteriales</taxon>
        <taxon>Sphingobacteriaceae</taxon>
        <taxon>Rhinopithecimicrobium</taxon>
    </lineage>
</organism>
<keyword evidence="2" id="KW-1185">Reference proteome</keyword>
<dbReference type="Pfam" id="PF16407">
    <property type="entry name" value="PKD_2"/>
    <property type="match status" value="1"/>
</dbReference>
<evidence type="ECO:0008006" key="3">
    <source>
        <dbReference type="Google" id="ProtNLM"/>
    </source>
</evidence>
<name>A0A8T4H763_9SPHI</name>
<dbReference type="AlphaFoldDB" id="A0A8T4H763"/>
<dbReference type="EMBL" id="JAGKSB010000003">
    <property type="protein sequence ID" value="MBP3942624.1"/>
    <property type="molecule type" value="Genomic_DNA"/>
</dbReference>
<gene>
    <name evidence="1" type="ORF">J5U18_03440</name>
</gene>
<reference evidence="1" key="1">
    <citation type="submission" date="2021-03" db="EMBL/GenBank/DDBJ databases">
        <authorList>
            <person name="Lu T."/>
            <person name="Wang Q."/>
            <person name="Han X."/>
        </authorList>
    </citation>
    <scope>NUCLEOTIDE SEQUENCE</scope>
    <source>
        <strain evidence="1">WQ 2009</strain>
    </source>
</reference>
<dbReference type="Proteomes" id="UP000679691">
    <property type="component" value="Unassembled WGS sequence"/>
</dbReference>
<evidence type="ECO:0000313" key="1">
    <source>
        <dbReference type="EMBL" id="MBP3942624.1"/>
    </source>
</evidence>
<sequence>MKYTAICGAVITTLLWTLSCKEEPAKLSTIPINEVTIGFDKASYEVDYLAEITINPTLKIQLDAADTFSYEWKIIAGNSEDIIGREAILKDTIRTKPGNYTLVFTVTNKKTQVRNYKKTPIVVRGAVYNGYYVTSNKEGKGTVSFLRTDGILYHALEKTFARKAYETEVLRVSTAIVKNLRVVFVATKDNVYRYHADDFELQADKDVIFTEPLTPQGDFMHSMNFVKGTTSNYPLDIFFINGGKLYANTGPNFVPSAISYSVAIAADQPYELFPLVLTNRNFSSIIYDNKTRKFLSLPYNTREFSPLINHIANVFDVTNVGLTAYAADYAENGDGWFFMKSDKNEHFLVKIAQFVAAIGKGKQALSLADYPELERASSFSARADKALLYYAVDNKIYLFDPNRGRATLVYTFSAGSKIVKLRVHKSKFWEPIQLPEYNKKIIVAVNEGSAGSIYQLDLKDDGGIDSRNILHHTGFGKITDIDYRNPNN</sequence>
<dbReference type="RefSeq" id="WP_353546107.1">
    <property type="nucleotide sequence ID" value="NZ_JAGKSB010000003.1"/>
</dbReference>